<organism evidence="2">
    <name type="scientific">Pithovirus LCPAC304</name>
    <dbReference type="NCBI Taxonomy" id="2506594"/>
    <lineage>
        <taxon>Viruses</taxon>
        <taxon>Pithoviruses</taxon>
    </lineage>
</organism>
<evidence type="ECO:0000313" key="2">
    <source>
        <dbReference type="EMBL" id="QBK92306.1"/>
    </source>
</evidence>
<accession>A0A481Z9L1</accession>
<reference evidence="2" key="1">
    <citation type="journal article" date="2019" name="MBio">
        <title>Virus Genomes from Deep Sea Sediments Expand the Ocean Megavirome and Support Independent Origins of Viral Gigantism.</title>
        <authorList>
            <person name="Backstrom D."/>
            <person name="Yutin N."/>
            <person name="Jorgensen S.L."/>
            <person name="Dharamshi J."/>
            <person name="Homa F."/>
            <person name="Zaremba-Niedwiedzka K."/>
            <person name="Spang A."/>
            <person name="Wolf Y.I."/>
            <person name="Koonin E.V."/>
            <person name="Ettema T.J."/>
        </authorList>
    </citation>
    <scope>NUCLEOTIDE SEQUENCE</scope>
</reference>
<feature type="region of interest" description="Disordered" evidence="1">
    <location>
        <begin position="1"/>
        <end position="26"/>
    </location>
</feature>
<dbReference type="EMBL" id="MK500573">
    <property type="protein sequence ID" value="QBK92306.1"/>
    <property type="molecule type" value="Genomic_DNA"/>
</dbReference>
<proteinExistence type="predicted"/>
<protein>
    <submittedName>
        <fullName evidence="2">Uncharacterized protein</fullName>
    </submittedName>
</protein>
<feature type="compositionally biased region" description="Polar residues" evidence="1">
    <location>
        <begin position="9"/>
        <end position="26"/>
    </location>
</feature>
<gene>
    <name evidence="2" type="ORF">LCPAC304_06530</name>
</gene>
<evidence type="ECO:0000256" key="1">
    <source>
        <dbReference type="SAM" id="MobiDB-lite"/>
    </source>
</evidence>
<name>A0A481Z9L1_9VIRU</name>
<sequence>MKKEEKDFVSQNLEAAAGPSTQRTPTKTAISNLNKAIQRVTELALSSEASAKKASRLPGFEHLNPELLTAGFLFQYYTKHRSLETIPSKLRNTAMRKVIIRIFPMVKDDVAKYARVKSDLIRYLLLMQSNF</sequence>